<comment type="caution">
    <text evidence="1">The sequence shown here is derived from an EMBL/GenBank/DDBJ whole genome shotgun (WGS) entry which is preliminary data.</text>
</comment>
<dbReference type="EMBL" id="SNRW01014263">
    <property type="protein sequence ID" value="KAA6371662.1"/>
    <property type="molecule type" value="Genomic_DNA"/>
</dbReference>
<evidence type="ECO:0000313" key="1">
    <source>
        <dbReference type="EMBL" id="KAA6371662.1"/>
    </source>
</evidence>
<dbReference type="AlphaFoldDB" id="A0A5J4UNM2"/>
<feature type="non-terminal residue" evidence="1">
    <location>
        <position position="80"/>
    </location>
</feature>
<dbReference type="Proteomes" id="UP000324800">
    <property type="component" value="Unassembled WGS sequence"/>
</dbReference>
<accession>A0A5J4UNM2</accession>
<proteinExistence type="predicted"/>
<sequence length="80" mass="8795">MGDYAYSAEDLLKWIYQKSWIETDQLVPDQVTPASDNTLSVDIGAGAAGIQTNYAKGDHQHPLYVSSILPSKDTTYDEEG</sequence>
<reference evidence="1 2" key="1">
    <citation type="submission" date="2019-03" db="EMBL/GenBank/DDBJ databases">
        <title>Single cell metagenomics reveals metabolic interactions within the superorganism composed of flagellate Streblomastix strix and complex community of Bacteroidetes bacteria on its surface.</title>
        <authorList>
            <person name="Treitli S.C."/>
            <person name="Kolisko M."/>
            <person name="Husnik F."/>
            <person name="Keeling P."/>
            <person name="Hampl V."/>
        </authorList>
    </citation>
    <scope>NUCLEOTIDE SEQUENCE [LARGE SCALE GENOMIC DNA]</scope>
    <source>
        <strain evidence="1">ST1C</strain>
    </source>
</reference>
<protein>
    <submittedName>
        <fullName evidence="1">Uncharacterized protein</fullName>
    </submittedName>
</protein>
<name>A0A5J4UNM2_9EUKA</name>
<evidence type="ECO:0000313" key="2">
    <source>
        <dbReference type="Proteomes" id="UP000324800"/>
    </source>
</evidence>
<organism evidence="1 2">
    <name type="scientific">Streblomastix strix</name>
    <dbReference type="NCBI Taxonomy" id="222440"/>
    <lineage>
        <taxon>Eukaryota</taxon>
        <taxon>Metamonada</taxon>
        <taxon>Preaxostyla</taxon>
        <taxon>Oxymonadida</taxon>
        <taxon>Streblomastigidae</taxon>
        <taxon>Streblomastix</taxon>
    </lineage>
</organism>
<gene>
    <name evidence="1" type="ORF">EZS28_032811</name>
</gene>